<dbReference type="Proteomes" id="UP000253628">
    <property type="component" value="Unassembled WGS sequence"/>
</dbReference>
<dbReference type="EMBL" id="QNRQ01000009">
    <property type="protein sequence ID" value="RBP37490.1"/>
    <property type="molecule type" value="Genomic_DNA"/>
</dbReference>
<keyword evidence="9" id="KW-1185">Reference proteome</keyword>
<dbReference type="NCBIfam" id="NF002140">
    <property type="entry name" value="PRK00977.1-4"/>
    <property type="match status" value="1"/>
</dbReference>
<dbReference type="GO" id="GO:0008855">
    <property type="term" value="F:exodeoxyribonuclease VII activity"/>
    <property type="evidence" value="ECO:0007669"/>
    <property type="project" value="UniProtKB-UniRule"/>
</dbReference>
<dbReference type="RefSeq" id="WP_113934187.1">
    <property type="nucleotide sequence ID" value="NZ_JACCEU010000006.1"/>
</dbReference>
<dbReference type="GO" id="GO:0009318">
    <property type="term" value="C:exodeoxyribonuclease VII complex"/>
    <property type="evidence" value="ECO:0007669"/>
    <property type="project" value="UniProtKB-UniRule"/>
</dbReference>
<dbReference type="NCBIfam" id="TIGR01280">
    <property type="entry name" value="xseB"/>
    <property type="match status" value="1"/>
</dbReference>
<feature type="region of interest" description="Disordered" evidence="7">
    <location>
        <begin position="1"/>
        <end position="28"/>
    </location>
</feature>
<accession>A0A366H5X3</accession>
<evidence type="ECO:0000256" key="1">
    <source>
        <dbReference type="ARBA" id="ARBA00009998"/>
    </source>
</evidence>
<evidence type="ECO:0000256" key="5">
    <source>
        <dbReference type="ARBA" id="ARBA00022839"/>
    </source>
</evidence>
<dbReference type="EC" id="3.1.11.6" evidence="6"/>
<dbReference type="PANTHER" id="PTHR34137">
    <property type="entry name" value="EXODEOXYRIBONUCLEASE 7 SMALL SUBUNIT"/>
    <property type="match status" value="1"/>
</dbReference>
<protein>
    <recommendedName>
        <fullName evidence="6">Exodeoxyribonuclease 7 small subunit</fullName>
        <ecNumber evidence="6">3.1.11.6</ecNumber>
    </recommendedName>
    <alternativeName>
        <fullName evidence="6">Exodeoxyribonuclease VII small subunit</fullName>
        <shortName evidence="6">Exonuclease VII small subunit</shortName>
    </alternativeName>
</protein>
<keyword evidence="3 6" id="KW-0540">Nuclease</keyword>
<dbReference type="InterPro" id="IPR037004">
    <property type="entry name" value="Exonuc_VII_ssu_sf"/>
</dbReference>
<comment type="caution">
    <text evidence="8">The sequence shown here is derived from an EMBL/GenBank/DDBJ whole genome shotgun (WGS) entry which is preliminary data.</text>
</comment>
<reference evidence="8 9" key="1">
    <citation type="submission" date="2018-06" db="EMBL/GenBank/DDBJ databases">
        <title>Genomic Encyclopedia of Type Strains, Phase IV (KMG-IV): sequencing the most valuable type-strain genomes for metagenomic binning, comparative biology and taxonomic classification.</title>
        <authorList>
            <person name="Goeker M."/>
        </authorList>
    </citation>
    <scope>NUCLEOTIDE SEQUENCE [LARGE SCALE GENOMIC DNA]</scope>
    <source>
        <strain evidence="8 9">DSM 25520</strain>
    </source>
</reference>
<comment type="function">
    <text evidence="6">Bidirectionally degrades single-stranded DNA into large acid-insoluble oligonucleotides, which are then degraded further into small acid-soluble oligonucleotides.</text>
</comment>
<name>A0A366H5X3_9BURK</name>
<dbReference type="OrthoDB" id="287668at2"/>
<dbReference type="GO" id="GO:0005829">
    <property type="term" value="C:cytosol"/>
    <property type="evidence" value="ECO:0007669"/>
    <property type="project" value="TreeGrafter"/>
</dbReference>
<dbReference type="Pfam" id="PF02609">
    <property type="entry name" value="Exonuc_VII_S"/>
    <property type="match status" value="1"/>
</dbReference>
<dbReference type="SUPFAM" id="SSF116842">
    <property type="entry name" value="XseB-like"/>
    <property type="match status" value="1"/>
</dbReference>
<dbReference type="GO" id="GO:0006308">
    <property type="term" value="P:DNA catabolic process"/>
    <property type="evidence" value="ECO:0007669"/>
    <property type="project" value="UniProtKB-UniRule"/>
</dbReference>
<evidence type="ECO:0000256" key="7">
    <source>
        <dbReference type="SAM" id="MobiDB-lite"/>
    </source>
</evidence>
<dbReference type="HAMAP" id="MF_00337">
    <property type="entry name" value="Exonuc_7_S"/>
    <property type="match status" value="1"/>
</dbReference>
<comment type="subcellular location">
    <subcellularLocation>
        <location evidence="6">Cytoplasm</location>
    </subcellularLocation>
</comment>
<comment type="similarity">
    <text evidence="1 6">Belongs to the XseB family.</text>
</comment>
<gene>
    <name evidence="6" type="primary">xseB</name>
    <name evidence="8" type="ORF">DFR37_10953</name>
</gene>
<evidence type="ECO:0000256" key="6">
    <source>
        <dbReference type="HAMAP-Rule" id="MF_00337"/>
    </source>
</evidence>
<keyword evidence="2 6" id="KW-0963">Cytoplasm</keyword>
<evidence type="ECO:0000256" key="2">
    <source>
        <dbReference type="ARBA" id="ARBA00022490"/>
    </source>
</evidence>
<dbReference type="InterPro" id="IPR003761">
    <property type="entry name" value="Exonuc_VII_S"/>
</dbReference>
<proteinExistence type="inferred from homology"/>
<evidence type="ECO:0000313" key="8">
    <source>
        <dbReference type="EMBL" id="RBP37490.1"/>
    </source>
</evidence>
<dbReference type="PANTHER" id="PTHR34137:SF1">
    <property type="entry name" value="EXODEOXYRIBONUCLEASE 7 SMALL SUBUNIT"/>
    <property type="match status" value="1"/>
</dbReference>
<keyword evidence="4 6" id="KW-0378">Hydrolase</keyword>
<organism evidence="8 9">
    <name type="scientific">Eoetvoesiella caeni</name>
    <dbReference type="NCBI Taxonomy" id="645616"/>
    <lineage>
        <taxon>Bacteria</taxon>
        <taxon>Pseudomonadati</taxon>
        <taxon>Pseudomonadota</taxon>
        <taxon>Betaproteobacteria</taxon>
        <taxon>Burkholderiales</taxon>
        <taxon>Alcaligenaceae</taxon>
        <taxon>Eoetvoesiella</taxon>
    </lineage>
</organism>
<evidence type="ECO:0000313" key="9">
    <source>
        <dbReference type="Proteomes" id="UP000253628"/>
    </source>
</evidence>
<keyword evidence="5 6" id="KW-0269">Exonuclease</keyword>
<dbReference type="AlphaFoldDB" id="A0A366H5X3"/>
<evidence type="ECO:0000256" key="4">
    <source>
        <dbReference type="ARBA" id="ARBA00022801"/>
    </source>
</evidence>
<evidence type="ECO:0000256" key="3">
    <source>
        <dbReference type="ARBA" id="ARBA00022722"/>
    </source>
</evidence>
<dbReference type="Gene3D" id="1.10.287.1040">
    <property type="entry name" value="Exonuclease VII, small subunit"/>
    <property type="match status" value="1"/>
</dbReference>
<sequence>MVDKQDAGGKKASPSGAGNENGAQALPQDFETALAQLEALVAQMEGGSLPLEQSLAAYEKGVELARICQNLLDSAEQQVKVLQGNLLKPLADAPPGDEV</sequence>
<comment type="subunit">
    <text evidence="6">Heterooligomer composed of large and small subunits.</text>
</comment>
<dbReference type="NCBIfam" id="NF002141">
    <property type="entry name" value="PRK00977.1-5"/>
    <property type="match status" value="1"/>
</dbReference>
<comment type="catalytic activity">
    <reaction evidence="6">
        <text>Exonucleolytic cleavage in either 5'- to 3'- or 3'- to 5'-direction to yield nucleoside 5'-phosphates.</text>
        <dbReference type="EC" id="3.1.11.6"/>
    </reaction>
</comment>